<feature type="signal peptide" evidence="3">
    <location>
        <begin position="1"/>
        <end position="15"/>
    </location>
</feature>
<gene>
    <name evidence="5" type="ORF">OBRU01_18813</name>
</gene>
<dbReference type="InterPro" id="IPR000566">
    <property type="entry name" value="Lipocln_cytosolic_FA-bd_dom"/>
</dbReference>
<proteinExistence type="inferred from homology"/>
<comment type="similarity">
    <text evidence="2">Belongs to the calycin superfamily. Lipocalin family.</text>
</comment>
<dbReference type="OrthoDB" id="565904at2759"/>
<dbReference type="SUPFAM" id="SSF50814">
    <property type="entry name" value="Lipocalins"/>
    <property type="match status" value="1"/>
</dbReference>
<dbReference type="AlphaFoldDB" id="A0A0L7KXZ8"/>
<evidence type="ECO:0000256" key="3">
    <source>
        <dbReference type="SAM" id="SignalP"/>
    </source>
</evidence>
<dbReference type="Gene3D" id="2.40.128.20">
    <property type="match status" value="1"/>
</dbReference>
<reference evidence="5 6" key="1">
    <citation type="journal article" date="2015" name="Genome Biol. Evol.">
        <title>The genome of winter moth (Operophtera brumata) provides a genomic perspective on sexual dimorphism and phenology.</title>
        <authorList>
            <person name="Derks M.F."/>
            <person name="Smit S."/>
            <person name="Salis L."/>
            <person name="Schijlen E."/>
            <person name="Bossers A."/>
            <person name="Mateman C."/>
            <person name="Pijl A.S."/>
            <person name="de Ridder D."/>
            <person name="Groenen M.A."/>
            <person name="Visser M.E."/>
            <person name="Megens H.J."/>
        </authorList>
    </citation>
    <scope>NUCLEOTIDE SEQUENCE [LARGE SCALE GENOMIC DNA]</scope>
    <source>
        <strain evidence="5">WM2013NL</strain>
        <tissue evidence="5">Head and thorax</tissue>
    </source>
</reference>
<dbReference type="GO" id="GO:0031409">
    <property type="term" value="F:pigment binding"/>
    <property type="evidence" value="ECO:0007669"/>
    <property type="project" value="InterPro"/>
</dbReference>
<dbReference type="GO" id="GO:0000302">
    <property type="term" value="P:response to reactive oxygen species"/>
    <property type="evidence" value="ECO:0007669"/>
    <property type="project" value="TreeGrafter"/>
</dbReference>
<keyword evidence="6" id="KW-1185">Reference proteome</keyword>
<feature type="domain" description="Lipocalin/cytosolic fatty-acid binding" evidence="4">
    <location>
        <begin position="106"/>
        <end position="181"/>
    </location>
</feature>
<sequence length="217" mass="24984">MILYIFCLLIGSAHCQNVSTTYTLAGDCPDVKLQENLDGTRFSGLWYNIASFASDNRPINDCATMEFQEDYMGFTLRETYIDTGVEIGNRTQKSYFARVDPTFDAGNRGKFVISYENGDNVLQFPVSVLTSDYDDFAILYTCKNMGRKAKMHYLFTWVLTRSKEKLEGEHLKKVENALSKYTELAEHRSYFVFKNFSEASCAFNIKQEIDSFSTNFW</sequence>
<dbReference type="InterPro" id="IPR003057">
    <property type="entry name" value="Invtbrt_color"/>
</dbReference>
<dbReference type="Proteomes" id="UP000037510">
    <property type="component" value="Unassembled WGS sequence"/>
</dbReference>
<accession>A0A0L7KXZ8</accession>
<dbReference type="PANTHER" id="PTHR10612:SF34">
    <property type="entry name" value="APOLIPOPROTEIN D"/>
    <property type="match status" value="1"/>
</dbReference>
<name>A0A0L7KXZ8_OPEBR</name>
<keyword evidence="1" id="KW-1015">Disulfide bond</keyword>
<keyword evidence="3" id="KW-0732">Signal</keyword>
<organism evidence="5 6">
    <name type="scientific">Operophtera brumata</name>
    <name type="common">Winter moth</name>
    <name type="synonym">Phalaena brumata</name>
    <dbReference type="NCBI Taxonomy" id="104452"/>
    <lineage>
        <taxon>Eukaryota</taxon>
        <taxon>Metazoa</taxon>
        <taxon>Ecdysozoa</taxon>
        <taxon>Arthropoda</taxon>
        <taxon>Hexapoda</taxon>
        <taxon>Insecta</taxon>
        <taxon>Pterygota</taxon>
        <taxon>Neoptera</taxon>
        <taxon>Endopterygota</taxon>
        <taxon>Lepidoptera</taxon>
        <taxon>Glossata</taxon>
        <taxon>Ditrysia</taxon>
        <taxon>Geometroidea</taxon>
        <taxon>Geometridae</taxon>
        <taxon>Larentiinae</taxon>
        <taxon>Operophtera</taxon>
    </lineage>
</organism>
<dbReference type="GO" id="GO:0006629">
    <property type="term" value="P:lipid metabolic process"/>
    <property type="evidence" value="ECO:0007669"/>
    <property type="project" value="TreeGrafter"/>
</dbReference>
<feature type="chain" id="PRO_5012475257" evidence="3">
    <location>
        <begin position="16"/>
        <end position="217"/>
    </location>
</feature>
<dbReference type="EMBL" id="JTDY01004480">
    <property type="protein sequence ID" value="KOB68097.1"/>
    <property type="molecule type" value="Genomic_DNA"/>
</dbReference>
<evidence type="ECO:0000313" key="5">
    <source>
        <dbReference type="EMBL" id="KOB68097.1"/>
    </source>
</evidence>
<dbReference type="InterPro" id="IPR022272">
    <property type="entry name" value="Lipocalin_CS"/>
</dbReference>
<evidence type="ECO:0000256" key="1">
    <source>
        <dbReference type="ARBA" id="ARBA00023157"/>
    </source>
</evidence>
<dbReference type="PANTHER" id="PTHR10612">
    <property type="entry name" value="APOLIPOPROTEIN D"/>
    <property type="match status" value="1"/>
</dbReference>
<protein>
    <submittedName>
        <fullName evidence="5">Lopap</fullName>
    </submittedName>
</protein>
<dbReference type="Pfam" id="PF00061">
    <property type="entry name" value="Lipocalin"/>
    <property type="match status" value="1"/>
</dbReference>
<dbReference type="GO" id="GO:0005737">
    <property type="term" value="C:cytoplasm"/>
    <property type="evidence" value="ECO:0007669"/>
    <property type="project" value="TreeGrafter"/>
</dbReference>
<dbReference type="PROSITE" id="PS00213">
    <property type="entry name" value="LIPOCALIN"/>
    <property type="match status" value="1"/>
</dbReference>
<evidence type="ECO:0000259" key="4">
    <source>
        <dbReference type="Pfam" id="PF00061"/>
    </source>
</evidence>
<evidence type="ECO:0000313" key="6">
    <source>
        <dbReference type="Proteomes" id="UP000037510"/>
    </source>
</evidence>
<evidence type="ECO:0000256" key="2">
    <source>
        <dbReference type="RuleBase" id="RU003695"/>
    </source>
</evidence>
<dbReference type="PRINTS" id="PR01273">
    <property type="entry name" value="INVTBRTCOLOR"/>
</dbReference>
<comment type="caution">
    <text evidence="5">The sequence shown here is derived from an EMBL/GenBank/DDBJ whole genome shotgun (WGS) entry which is preliminary data.</text>
</comment>
<dbReference type="InterPro" id="IPR012674">
    <property type="entry name" value="Calycin"/>
</dbReference>